<dbReference type="Pfam" id="PF01352">
    <property type="entry name" value="KRAB"/>
    <property type="match status" value="1"/>
</dbReference>
<dbReference type="PROSITE" id="PS50805">
    <property type="entry name" value="KRAB"/>
    <property type="match status" value="1"/>
</dbReference>
<dbReference type="Bgee" id="ENSPANG00000005279">
    <property type="expression patterns" value="Expressed in thymus and 36 other cell types or tissues"/>
</dbReference>
<dbReference type="Ensembl" id="ENSPANT00000057256.2">
    <property type="protein sequence ID" value="ENSPANP00000041925.2"/>
    <property type="gene ID" value="ENSPANG00000005279.3"/>
</dbReference>
<dbReference type="SUPFAM" id="SSF109640">
    <property type="entry name" value="KRAB domain (Kruppel-associated box)"/>
    <property type="match status" value="1"/>
</dbReference>
<keyword evidence="3" id="KW-1185">Reference proteome</keyword>
<accession>A0A2I3N1Z2</accession>
<organism evidence="2 3">
    <name type="scientific">Papio anubis</name>
    <name type="common">Olive baboon</name>
    <dbReference type="NCBI Taxonomy" id="9555"/>
    <lineage>
        <taxon>Eukaryota</taxon>
        <taxon>Metazoa</taxon>
        <taxon>Chordata</taxon>
        <taxon>Craniata</taxon>
        <taxon>Vertebrata</taxon>
        <taxon>Euteleostomi</taxon>
        <taxon>Mammalia</taxon>
        <taxon>Eutheria</taxon>
        <taxon>Euarchontoglires</taxon>
        <taxon>Primates</taxon>
        <taxon>Haplorrhini</taxon>
        <taxon>Catarrhini</taxon>
        <taxon>Cercopithecidae</taxon>
        <taxon>Cercopithecinae</taxon>
        <taxon>Papio</taxon>
    </lineage>
</organism>
<reference evidence="2" key="2">
    <citation type="submission" date="2025-08" db="UniProtKB">
        <authorList>
            <consortium name="Ensembl"/>
        </authorList>
    </citation>
    <scope>IDENTIFICATION</scope>
</reference>
<evidence type="ECO:0000313" key="3">
    <source>
        <dbReference type="Proteomes" id="UP000028761"/>
    </source>
</evidence>
<dbReference type="InterPro" id="IPR001909">
    <property type="entry name" value="KRAB"/>
</dbReference>
<evidence type="ECO:0000313" key="2">
    <source>
        <dbReference type="Ensembl" id="ENSPANP00000041925.2"/>
    </source>
</evidence>
<dbReference type="PANTHER" id="PTHR23232:SF98">
    <property type="entry name" value="KRAB DOMAIN-CONTAINING PROTEIN 4"/>
    <property type="match status" value="1"/>
</dbReference>
<dbReference type="SMART" id="SM00349">
    <property type="entry name" value="KRAB"/>
    <property type="match status" value="1"/>
</dbReference>
<dbReference type="CDD" id="cd07765">
    <property type="entry name" value="KRAB_A-box"/>
    <property type="match status" value="1"/>
</dbReference>
<reference evidence="2 3" key="1">
    <citation type="submission" date="2012-03" db="EMBL/GenBank/DDBJ databases">
        <title>Whole Genome Assembly of Papio anubis.</title>
        <authorList>
            <person name="Liu Y.L."/>
            <person name="Abraham K.A."/>
            <person name="Akbar H.A."/>
            <person name="Ali S.A."/>
            <person name="Anosike U.A."/>
            <person name="Aqrawi P.A."/>
            <person name="Arias F.A."/>
            <person name="Attaway T.A."/>
            <person name="Awwad R.A."/>
            <person name="Babu C.B."/>
            <person name="Bandaranaike D.B."/>
            <person name="Battles P.B."/>
            <person name="Bell A.B."/>
            <person name="Beltran B.B."/>
            <person name="Berhane-Mersha D.B."/>
            <person name="Bess C.B."/>
            <person name="Bickham C.B."/>
            <person name="Bolden T.B."/>
            <person name="Carter K.C."/>
            <person name="Chau D.C."/>
            <person name="Chavez A.C."/>
            <person name="Clerc-Blankenburg K.C."/>
            <person name="Coyle M.C."/>
            <person name="Dao M.D."/>
            <person name="Davila M.L.D."/>
            <person name="Davy-Carroll L.D."/>
            <person name="Denson S.D."/>
            <person name="Dinh H.D."/>
            <person name="Fernandez S.F."/>
            <person name="Fernando P.F."/>
            <person name="Forbes L.F."/>
            <person name="Francis C.F."/>
            <person name="Francisco L.F."/>
            <person name="Fu Q.F."/>
            <person name="Garcia-Iii R.G."/>
            <person name="Garrett T.G."/>
            <person name="Gross S.G."/>
            <person name="Gubbala S.G."/>
            <person name="Hirani K.H."/>
            <person name="Hogues M.H."/>
            <person name="Hollins B.H."/>
            <person name="Jackson L.J."/>
            <person name="Javaid M.J."/>
            <person name="Jhangiani S.J."/>
            <person name="Johnson A.J."/>
            <person name="Johnson B.J."/>
            <person name="Jones J.J."/>
            <person name="Joshi V.J."/>
            <person name="Kalu J.K."/>
            <person name="Khan N.K."/>
            <person name="Korchina V.K."/>
            <person name="Kovar C.K."/>
            <person name="Lago L.L."/>
            <person name="Lara F.L."/>
            <person name="Le T.-K.L."/>
            <person name="Lee S.L."/>
            <person name="Legall-Iii F.L."/>
            <person name="Lemon S.L."/>
            <person name="Liu J.L."/>
            <person name="Liu Y.-S.L."/>
            <person name="Liyanage D.L."/>
            <person name="Lopez J.L."/>
            <person name="Lorensuhewa L.L."/>
            <person name="Mata R.M."/>
            <person name="Mathew T.M."/>
            <person name="Mercado C.M."/>
            <person name="Mercado I.M."/>
            <person name="Morales K.M."/>
            <person name="Morgan M.M."/>
            <person name="Munidasa M.M."/>
            <person name="Ngo D.N."/>
            <person name="Nguyen L.N."/>
            <person name="Nguyen T.N."/>
            <person name="Nguyen N.N."/>
            <person name="Obregon M.O."/>
            <person name="Okwuonu G.O."/>
            <person name="Ongeri F.O."/>
            <person name="Onwere C.O."/>
            <person name="Osifeso I.O."/>
            <person name="Parra A.P."/>
            <person name="Patil S.P."/>
            <person name="Perez A.P."/>
            <person name="Perez Y.P."/>
            <person name="Pham C.P."/>
            <person name="Pu L.-L.P."/>
            <person name="Puazo M.P."/>
            <person name="Quiroz J.Q."/>
            <person name="Rouhana J.R."/>
            <person name="Ruiz M.R."/>
            <person name="Ruiz S.-J.R."/>
            <person name="Saada N.S."/>
            <person name="Santibanez J.S."/>
            <person name="Scheel M.S."/>
            <person name="Schneider B.S."/>
            <person name="Simmons D.S."/>
            <person name="Sisson I.S."/>
            <person name="Tang L.-Y.T."/>
            <person name="Thornton R.T."/>
            <person name="Tisius J.T."/>
            <person name="Toledanes G.T."/>
            <person name="Trejos Z.T."/>
            <person name="Usmani K.U."/>
            <person name="Varghese R.V."/>
            <person name="Vattathil S.V."/>
            <person name="Vee V.V."/>
            <person name="Walker D.W."/>
            <person name="Weissenberger G.W."/>
            <person name="White C.W."/>
            <person name="Williams A.W."/>
            <person name="Woodworth J.W."/>
            <person name="Wright R.W."/>
            <person name="Zhu Y.Z."/>
            <person name="Han Y.H."/>
            <person name="Newsham I.N."/>
            <person name="Nazareth L.N."/>
            <person name="Worley K.W."/>
            <person name="Muzny D.M."/>
            <person name="Rogers J.R."/>
            <person name="Gibbs R.G."/>
        </authorList>
    </citation>
    <scope>NUCLEOTIDE SEQUENCE [LARGE SCALE GENOMIC DNA]</scope>
</reference>
<evidence type="ECO:0000259" key="1">
    <source>
        <dbReference type="PROSITE" id="PS50805"/>
    </source>
</evidence>
<dbReference type="AlphaFoldDB" id="A0A2I3N1Z2"/>
<feature type="domain" description="KRAB" evidence="1">
    <location>
        <begin position="206"/>
        <end position="277"/>
    </location>
</feature>
<dbReference type="InterPro" id="IPR050169">
    <property type="entry name" value="Krueppel_C2H2_ZnF"/>
</dbReference>
<proteinExistence type="predicted"/>
<sequence length="353" mass="40221">MVGFPETRLDLRRPRLRALLTPEARLFFLFPGGEKSGNNGFRDRGTRTPNAAATGRVAMQEDEVGEGALRPPCGRELGRWKVRSPLAPRDDPLGLLYHSPRKMVTGFSPQTEHYWKHRAPGSRHVGHWRWRTHPRATARAQRCDTLRPHPAFPGGGGKRKCSADPGGRFLVRSSCCRRSLRFQALGGEISILCPEQNRMAMSQESLTFKDVFVDFTLEEWQQLDSAQKNLYRDVMLENYSHLVSVGYLVAKPDVIFRLGPGEESWMADGGTPVRTCAGEDRPEVWQVDEQIDCYKESQDKLLWQAAFIGKETLKDESGQESRTCRKSIYLSTEFDSVRQRLPKCYSWEKAFKT</sequence>
<dbReference type="PANTHER" id="PTHR23232">
    <property type="entry name" value="KRAB DOMAIN C2H2 ZINC FINGER"/>
    <property type="match status" value="1"/>
</dbReference>
<protein>
    <recommendedName>
        <fullName evidence="1">KRAB domain-containing protein</fullName>
    </recommendedName>
</protein>
<reference evidence="2" key="3">
    <citation type="submission" date="2025-09" db="UniProtKB">
        <authorList>
            <consortium name="Ensembl"/>
        </authorList>
    </citation>
    <scope>IDENTIFICATION</scope>
</reference>
<dbReference type="InterPro" id="IPR036051">
    <property type="entry name" value="KRAB_dom_sf"/>
</dbReference>
<dbReference type="GO" id="GO:0006355">
    <property type="term" value="P:regulation of DNA-templated transcription"/>
    <property type="evidence" value="ECO:0007669"/>
    <property type="project" value="InterPro"/>
</dbReference>
<dbReference type="Proteomes" id="UP000028761">
    <property type="component" value="Chromosome X"/>
</dbReference>
<dbReference type="GeneTree" id="ENSGT00940000162233"/>
<dbReference type="Gene3D" id="6.10.140.140">
    <property type="match status" value="1"/>
</dbReference>
<name>A0A2I3N1Z2_PAPAN</name>